<feature type="chain" id="PRO_5020567068" evidence="1">
    <location>
        <begin position="21"/>
        <end position="336"/>
    </location>
</feature>
<accession>A0A4Q4KQF3</accession>
<dbReference type="PROSITE" id="PS51257">
    <property type="entry name" value="PROKAR_LIPOPROTEIN"/>
    <property type="match status" value="1"/>
</dbReference>
<evidence type="ECO:0000313" key="3">
    <source>
        <dbReference type="Proteomes" id="UP000293952"/>
    </source>
</evidence>
<reference evidence="2 3" key="1">
    <citation type="submission" date="2019-02" db="EMBL/GenBank/DDBJ databases">
        <title>Genome sequence of the sea-ice species Brumimicrobium glaciale.</title>
        <authorList>
            <person name="Bowman J.P."/>
        </authorList>
    </citation>
    <scope>NUCLEOTIDE SEQUENCE [LARGE SCALE GENOMIC DNA]</scope>
    <source>
        <strain evidence="2 3">IC156</strain>
    </source>
</reference>
<name>A0A4Q4KQF3_9FLAO</name>
<gene>
    <name evidence="2" type="ORF">ERX46_09865</name>
</gene>
<evidence type="ECO:0000313" key="2">
    <source>
        <dbReference type="EMBL" id="RYM34249.1"/>
    </source>
</evidence>
<sequence>MKLIKLFIILFLFISCGYQGTNVSIEQETGWQKRYDTYYEVGSETPYSGIYISKSKNDNVTVQFKNGKMDGDFLRLNNNGDTTEYRLYKNGHKTIQIDFGYKNGQRQWRETNNEKKVTINDEQIFEKIKSLILLNDYDNLQSFLNSYNNYKTEFRILTSQFGRLNSIEIIEITNVFDSYNKREDLRAQMIFNYEDIKLRTSLLIIKDSTGNLIGQGFGIKPVSNELIPDNKITEVIDILKHKDVDRFLSIKHIDEKHRHEIKEYLNDFGTISSTYQFLNTDFLLGAEMIYLKNYLVDIDGKKQILTLRYTAITKNNLDLRLFYIAPQRSPFKVMHF</sequence>
<feature type="signal peptide" evidence="1">
    <location>
        <begin position="1"/>
        <end position="20"/>
    </location>
</feature>
<proteinExistence type="predicted"/>
<comment type="caution">
    <text evidence="2">The sequence shown here is derived from an EMBL/GenBank/DDBJ whole genome shotgun (WGS) entry which is preliminary data.</text>
</comment>
<keyword evidence="3" id="KW-1185">Reference proteome</keyword>
<organism evidence="2 3">
    <name type="scientific">Brumimicrobium glaciale</name>
    <dbReference type="NCBI Taxonomy" id="200475"/>
    <lineage>
        <taxon>Bacteria</taxon>
        <taxon>Pseudomonadati</taxon>
        <taxon>Bacteroidota</taxon>
        <taxon>Flavobacteriia</taxon>
        <taxon>Flavobacteriales</taxon>
        <taxon>Crocinitomicaceae</taxon>
        <taxon>Brumimicrobium</taxon>
    </lineage>
</organism>
<keyword evidence="1" id="KW-0732">Signal</keyword>
<protein>
    <submittedName>
        <fullName evidence="2">Uncharacterized protein</fullName>
    </submittedName>
</protein>
<dbReference type="RefSeq" id="WP_130093689.1">
    <property type="nucleotide sequence ID" value="NZ_SETE01000003.1"/>
</dbReference>
<dbReference type="Proteomes" id="UP000293952">
    <property type="component" value="Unassembled WGS sequence"/>
</dbReference>
<evidence type="ECO:0000256" key="1">
    <source>
        <dbReference type="SAM" id="SignalP"/>
    </source>
</evidence>
<dbReference type="AlphaFoldDB" id="A0A4Q4KQF3"/>
<dbReference type="EMBL" id="SETE01000003">
    <property type="protein sequence ID" value="RYM34249.1"/>
    <property type="molecule type" value="Genomic_DNA"/>
</dbReference>